<evidence type="ECO:0000313" key="2">
    <source>
        <dbReference type="Proteomes" id="UP000515140"/>
    </source>
</evidence>
<keyword evidence="2" id="KW-1185">Reference proteome</keyword>
<proteinExistence type="predicted"/>
<gene>
    <name evidence="3" type="primary">CRB3</name>
</gene>
<dbReference type="AlphaFoldDB" id="A0A6P5J7E9"/>
<organism evidence="2 3">
    <name type="scientific">Phascolarctos cinereus</name>
    <name type="common">Koala</name>
    <dbReference type="NCBI Taxonomy" id="38626"/>
    <lineage>
        <taxon>Eukaryota</taxon>
        <taxon>Metazoa</taxon>
        <taxon>Chordata</taxon>
        <taxon>Craniata</taxon>
        <taxon>Vertebrata</taxon>
        <taxon>Euteleostomi</taxon>
        <taxon>Mammalia</taxon>
        <taxon>Metatheria</taxon>
        <taxon>Diprotodontia</taxon>
        <taxon>Phascolarctidae</taxon>
        <taxon>Phascolarctos</taxon>
    </lineage>
</organism>
<dbReference type="Proteomes" id="UP000515140">
    <property type="component" value="Unplaced"/>
</dbReference>
<accession>A0A6P5J7E9</accession>
<evidence type="ECO:0000256" key="1">
    <source>
        <dbReference type="SAM" id="MobiDB-lite"/>
    </source>
</evidence>
<evidence type="ECO:0000313" key="3">
    <source>
        <dbReference type="RefSeq" id="XP_020827101.1"/>
    </source>
</evidence>
<dbReference type="GeneID" id="110197481"/>
<protein>
    <submittedName>
        <fullName evidence="3">Protein crumbs homolog 3 isoform X2</fullName>
    </submittedName>
</protein>
<name>A0A6P5J7E9_PHACI</name>
<dbReference type="CTD" id="92359"/>
<reference evidence="3" key="1">
    <citation type="submission" date="2025-08" db="UniProtKB">
        <authorList>
            <consortium name="RefSeq"/>
        </authorList>
    </citation>
    <scope>IDENTIFICATION</scope>
    <source>
        <tissue evidence="3">Spleen</tissue>
    </source>
</reference>
<feature type="region of interest" description="Disordered" evidence="1">
    <location>
        <begin position="85"/>
        <end position="106"/>
    </location>
</feature>
<feature type="region of interest" description="Disordered" evidence="1">
    <location>
        <begin position="1"/>
        <end position="45"/>
    </location>
</feature>
<feature type="compositionally biased region" description="Basic and acidic residues" evidence="1">
    <location>
        <begin position="1"/>
        <end position="28"/>
    </location>
</feature>
<dbReference type="RefSeq" id="XP_020827101.1">
    <property type="nucleotide sequence ID" value="XM_020971442.1"/>
</dbReference>
<sequence>MRPEERWKGPFGSRKADMLRTGETRHQDSFQTQKMRAREEANDQPGAWRCMISQKVHISPIGVPLKDVTPRTVLWPPYRCVQLSPAPLPGAQVHRQEVRSPSQVSD</sequence>